<evidence type="ECO:0000256" key="1">
    <source>
        <dbReference type="SAM" id="SignalP"/>
    </source>
</evidence>
<proteinExistence type="predicted"/>
<dbReference type="Gene3D" id="3.30.1360.200">
    <property type="match status" value="1"/>
</dbReference>
<keyword evidence="1" id="KW-0732">Signal</keyword>
<name>A0A7C9LRD7_9BACT</name>
<keyword evidence="3" id="KW-1185">Reference proteome</keyword>
<reference evidence="2 3" key="1">
    <citation type="submission" date="2019-09" db="EMBL/GenBank/DDBJ databases">
        <title>Prevotella A2879 sp. nov., isolated from an abscess of a patient.</title>
        <authorList>
            <person name="Buhl M."/>
            <person name="Oberhettinger P."/>
        </authorList>
    </citation>
    <scope>NUCLEOTIDE SEQUENCE [LARGE SCALE GENOMIC DNA]</scope>
    <source>
        <strain evidence="2 3">A2879</strain>
    </source>
</reference>
<accession>A0A7C9LRD7</accession>
<feature type="chain" id="PRO_5028915271" evidence="1">
    <location>
        <begin position="21"/>
        <end position="501"/>
    </location>
</feature>
<organism evidence="2 3">
    <name type="scientific">Prevotella vespertina</name>
    <dbReference type="NCBI Taxonomy" id="2608404"/>
    <lineage>
        <taxon>Bacteria</taxon>
        <taxon>Pseudomonadati</taxon>
        <taxon>Bacteroidota</taxon>
        <taxon>Bacteroidia</taxon>
        <taxon>Bacteroidales</taxon>
        <taxon>Prevotellaceae</taxon>
        <taxon>Prevotella</taxon>
    </lineage>
</organism>
<dbReference type="AlphaFoldDB" id="A0A7C9LRD7"/>
<dbReference type="Proteomes" id="UP000482295">
    <property type="component" value="Unassembled WGS sequence"/>
</dbReference>
<sequence>MKRLFLSLLLLVAVLQCAIAQSDKPATISVYPAVKDATGLINRISEKLLPYQKHITSKSLIKFMSRVPHTYTGDKGRTTEEDKDSYLVNYTYFYVAGTNQSKVQSLLDLAREKHLYDTTRYRFLFSSGESALEPSALYVIDLKNPYIIPSLSFTDVRFSKGSYGDSVFKISLTHGAADAFTNLTYHEINNLILFLVDGKLLTSPCVRSVISTKTLELSLGFREEEGQKLLPHLKAAVVSDSAYTPLYRPQYVLGDTLTYRVSFPQSKGTAQRSHTFQLIPRLVNDSITRMECVVDSIALTIDEFFKGNKEYKDMANYFVYELRKNHFMIETDQSSHFVVPMLKDLPALSHALETYLTTHSAVVKVMGLSGHNDLKQVAERLAEAWDGFFEQGYIESILPELNVMTQIDNRFSNQQTQGTCYLYLEDKIAEYTITKMDDGLVITLTVKADKNGGAGKYTYSIDQRGLIRQLRYEAIANAKVPRNAVSPTFRVPSSYLIERIR</sequence>
<protein>
    <submittedName>
        <fullName evidence="2">Uncharacterized protein</fullName>
    </submittedName>
</protein>
<comment type="caution">
    <text evidence="2">The sequence shown here is derived from an EMBL/GenBank/DDBJ whole genome shotgun (WGS) entry which is preliminary data.</text>
</comment>
<feature type="signal peptide" evidence="1">
    <location>
        <begin position="1"/>
        <end position="20"/>
    </location>
</feature>
<gene>
    <name evidence="2" type="ORF">F0475_00545</name>
</gene>
<evidence type="ECO:0000313" key="3">
    <source>
        <dbReference type="Proteomes" id="UP000482295"/>
    </source>
</evidence>
<dbReference type="RefSeq" id="WP_155714935.1">
    <property type="nucleotide sequence ID" value="NZ_VVIQ01000001.1"/>
</dbReference>
<evidence type="ECO:0000313" key="2">
    <source>
        <dbReference type="EMBL" id="MUL26839.1"/>
    </source>
</evidence>
<dbReference type="EMBL" id="VVIQ01000001">
    <property type="protein sequence ID" value="MUL26839.1"/>
    <property type="molecule type" value="Genomic_DNA"/>
</dbReference>